<dbReference type="EMBL" id="FUYB01000032">
    <property type="protein sequence ID" value="SKA95760.1"/>
    <property type="molecule type" value="Genomic_DNA"/>
</dbReference>
<dbReference type="InterPro" id="IPR050772">
    <property type="entry name" value="Hydratase-Decarb/MhpD_sf"/>
</dbReference>
<protein>
    <submittedName>
        <fullName evidence="3">2-oxohept-3-enedioate hydratase</fullName>
    </submittedName>
</protein>
<keyword evidence="4" id="KW-1185">Reference proteome</keyword>
<dbReference type="RefSeq" id="WP_078924229.1">
    <property type="nucleotide sequence ID" value="NZ_FUYB01000032.1"/>
</dbReference>
<accession>A0A1T4Y1X2</accession>
<evidence type="ECO:0000256" key="1">
    <source>
        <dbReference type="ARBA" id="ARBA00023239"/>
    </source>
</evidence>
<dbReference type="InterPro" id="IPR036663">
    <property type="entry name" value="Fumarylacetoacetase_C_sf"/>
</dbReference>
<evidence type="ECO:0000313" key="4">
    <source>
        <dbReference type="Proteomes" id="UP000190460"/>
    </source>
</evidence>
<dbReference type="Gene3D" id="3.90.850.10">
    <property type="entry name" value="Fumarylacetoacetase-like, C-terminal domain"/>
    <property type="match status" value="1"/>
</dbReference>
<dbReference type="PANTHER" id="PTHR30143">
    <property type="entry name" value="ACID HYDRATASE"/>
    <property type="match status" value="1"/>
</dbReference>
<dbReference type="AlphaFoldDB" id="A0A1T4Y1X2"/>
<dbReference type="Proteomes" id="UP000190460">
    <property type="component" value="Unassembled WGS sequence"/>
</dbReference>
<evidence type="ECO:0000313" key="3">
    <source>
        <dbReference type="EMBL" id="SKA95760.1"/>
    </source>
</evidence>
<dbReference type="InterPro" id="IPR012690">
    <property type="entry name" value="HpcG"/>
</dbReference>
<dbReference type="GO" id="GO:0005737">
    <property type="term" value="C:cytoplasm"/>
    <property type="evidence" value="ECO:0007669"/>
    <property type="project" value="TreeGrafter"/>
</dbReference>
<evidence type="ECO:0000259" key="2">
    <source>
        <dbReference type="Pfam" id="PF01557"/>
    </source>
</evidence>
<dbReference type="SUPFAM" id="SSF56529">
    <property type="entry name" value="FAH"/>
    <property type="match status" value="1"/>
</dbReference>
<dbReference type="GO" id="GO:0008684">
    <property type="term" value="F:2-oxopent-4-enoate hydratase activity"/>
    <property type="evidence" value="ECO:0007669"/>
    <property type="project" value="TreeGrafter"/>
</dbReference>
<keyword evidence="1" id="KW-0456">Lyase</keyword>
<organism evidence="3 4">
    <name type="scientific">Thiothrix eikelboomii</name>
    <dbReference type="NCBI Taxonomy" id="92487"/>
    <lineage>
        <taxon>Bacteria</taxon>
        <taxon>Pseudomonadati</taxon>
        <taxon>Pseudomonadota</taxon>
        <taxon>Gammaproteobacteria</taxon>
        <taxon>Thiotrichales</taxon>
        <taxon>Thiotrichaceae</taxon>
        <taxon>Thiothrix</taxon>
    </lineage>
</organism>
<dbReference type="Pfam" id="PF01557">
    <property type="entry name" value="FAA_hydrolase"/>
    <property type="match status" value="1"/>
</dbReference>
<feature type="domain" description="Fumarylacetoacetase-like C-terminal" evidence="2">
    <location>
        <begin position="80"/>
        <end position="267"/>
    </location>
</feature>
<gene>
    <name evidence="3" type="ORF">SAMN02745130_03807</name>
</gene>
<dbReference type="InterPro" id="IPR011234">
    <property type="entry name" value="Fumarylacetoacetase-like_C"/>
</dbReference>
<dbReference type="GO" id="GO:0018817">
    <property type="term" value="F:2-oxo-hept-3-ene-1,7-dioate hydratase activity"/>
    <property type="evidence" value="ECO:0007669"/>
    <property type="project" value="InterPro"/>
</dbReference>
<dbReference type="OrthoDB" id="9792137at2"/>
<dbReference type="NCBIfam" id="TIGR02312">
    <property type="entry name" value="HpaH"/>
    <property type="match status" value="1"/>
</dbReference>
<dbReference type="STRING" id="92487.SAMN02745130_03807"/>
<reference evidence="3 4" key="1">
    <citation type="submission" date="2017-02" db="EMBL/GenBank/DDBJ databases">
        <authorList>
            <person name="Peterson S.W."/>
        </authorList>
    </citation>
    <scope>NUCLEOTIDE SEQUENCE [LARGE SCALE GENOMIC DNA]</scope>
    <source>
        <strain evidence="3 4">ATCC 49788</strain>
    </source>
</reference>
<proteinExistence type="predicted"/>
<dbReference type="PANTHER" id="PTHR30143:SF0">
    <property type="entry name" value="2-KETO-4-PENTENOATE HYDRATASE"/>
    <property type="match status" value="1"/>
</dbReference>
<sequence length="269" mass="28858">MLTLSAAQIAAAAADLYQAELAVRQIDALTLSYPQMSMDDAYAVQAAWMQKKYADGQQLIGYKIGLTSRAMQRVMKINTPDFGVLTDAMRMDEGSEIETARFNDPRIEVELAFVLKAPLRGANLTVMEVLNATDYVMPALELIDARSHRVNPHTGYVRTVMDTIADNAANAGIILGGRPVRPDALDLRWCGAILYRNAAIEETGLAAGVLNHPANGIGWIAKRFAAHGIGLEAGQILLSGSFTAPVAVKAGDTIHADYGVLGGIACRFV</sequence>
<name>A0A1T4Y1X2_9GAMM</name>